<dbReference type="EMBL" id="RCZO01000001">
    <property type="protein sequence ID" value="TPG11015.1"/>
    <property type="molecule type" value="Genomic_DNA"/>
</dbReference>
<organism evidence="1 2">
    <name type="scientific">Rhodanobacter glycinis</name>
    <dbReference type="NCBI Taxonomy" id="582702"/>
    <lineage>
        <taxon>Bacteria</taxon>
        <taxon>Pseudomonadati</taxon>
        <taxon>Pseudomonadota</taxon>
        <taxon>Gammaproteobacteria</taxon>
        <taxon>Lysobacterales</taxon>
        <taxon>Rhodanobacteraceae</taxon>
        <taxon>Rhodanobacter</taxon>
    </lineage>
</organism>
<proteinExistence type="predicted"/>
<dbReference type="RefSeq" id="WP_140648225.1">
    <property type="nucleotide sequence ID" value="NZ_RCZO01000001.1"/>
</dbReference>
<gene>
    <name evidence="1" type="ORF">EAH88_00165</name>
</gene>
<sequence>MGRVLRKRKKIDYHQINHKYDKLGFAKSKTITIKVSKFSGLVGRASSAPPQTSWPLLGMHGGVDYIADIINDVNWMDGSVDTIWLPFKYLDITGQTLQGMSQVVAGADADVEARAHFDDVSVTLRTAYASTRVTEAVGEAAAAICILENYPGFQMIWGAHVHSGTGIDQIWRRANHNGSFNYLVVEAKGPGAGLIFSPFLPTGYNQMEEGWVVNHLYSMDKNGHAAGEDIVAKLGLKFAVAHKNFAGGSKSYYGLDGSSAHKTRPSTIHGLVVSAFWRADGRLGYNAGTLTKYL</sequence>
<keyword evidence="2" id="KW-1185">Reference proteome</keyword>
<dbReference type="Proteomes" id="UP000319486">
    <property type="component" value="Unassembled WGS sequence"/>
</dbReference>
<dbReference type="AlphaFoldDB" id="A0A502CBL8"/>
<dbReference type="CDD" id="cd20735">
    <property type="entry name" value="PoNe_RHS-like"/>
    <property type="match status" value="1"/>
</dbReference>
<comment type="caution">
    <text evidence="1">The sequence shown here is derived from an EMBL/GenBank/DDBJ whole genome shotgun (WGS) entry which is preliminary data.</text>
</comment>
<evidence type="ECO:0000313" key="1">
    <source>
        <dbReference type="EMBL" id="TPG11015.1"/>
    </source>
</evidence>
<reference evidence="1 2" key="1">
    <citation type="journal article" date="2019" name="Environ. Microbiol.">
        <title>Species interactions and distinct microbial communities in high Arctic permafrost affected cryosols are associated with the CH4 and CO2 gas fluxes.</title>
        <authorList>
            <person name="Altshuler I."/>
            <person name="Hamel J."/>
            <person name="Turney S."/>
            <person name="Magnuson E."/>
            <person name="Levesque R."/>
            <person name="Greer C."/>
            <person name="Whyte L.G."/>
        </authorList>
    </citation>
    <scope>NUCLEOTIDE SEQUENCE [LARGE SCALE GENOMIC DNA]</scope>
    <source>
        <strain evidence="1 2">S13Y</strain>
    </source>
</reference>
<evidence type="ECO:0000313" key="2">
    <source>
        <dbReference type="Proteomes" id="UP000319486"/>
    </source>
</evidence>
<accession>A0A502CBL8</accession>
<name>A0A502CBL8_9GAMM</name>
<protein>
    <submittedName>
        <fullName evidence="1">Uncharacterized protein</fullName>
    </submittedName>
</protein>